<sequence length="193" mass="21287">MRVVSGSARGCKLQPVPGMSTRPTTDRVKENVFNLIQEHVRGAEVLDLFAGTGQLGIEALSRGARHCDFVECDKAAYNIVCKNTETARVADRASLHRKEAADFVSCAGKRRYSLIFLDPPYGGEILENALLQIETFDILSTNGIIICESAVEDRFAHGFEVVRERRYGATLITVLRNGETDEKHESSDLSGQL</sequence>
<dbReference type="PANTHER" id="PTHR43542:SF1">
    <property type="entry name" value="METHYLTRANSFERASE"/>
    <property type="match status" value="1"/>
</dbReference>
<dbReference type="PANTHER" id="PTHR43542">
    <property type="entry name" value="METHYLTRANSFERASE"/>
    <property type="match status" value="1"/>
</dbReference>
<evidence type="ECO:0000313" key="5">
    <source>
        <dbReference type="Proteomes" id="UP000606499"/>
    </source>
</evidence>
<name>A0A923RYB3_9FIRM</name>
<keyword evidence="5" id="KW-1185">Reference proteome</keyword>
<dbReference type="EC" id="2.1.1.171" evidence="4"/>
<dbReference type="InterPro" id="IPR029063">
    <property type="entry name" value="SAM-dependent_MTases_sf"/>
</dbReference>
<dbReference type="Pfam" id="PF03602">
    <property type="entry name" value="Cons_hypoth95"/>
    <property type="match status" value="1"/>
</dbReference>
<dbReference type="AlphaFoldDB" id="A0A923RYB3"/>
<dbReference type="GO" id="GO:0003676">
    <property type="term" value="F:nucleic acid binding"/>
    <property type="evidence" value="ECO:0007669"/>
    <property type="project" value="InterPro"/>
</dbReference>
<accession>A0A923RYB3</accession>
<evidence type="ECO:0000256" key="1">
    <source>
        <dbReference type="ARBA" id="ARBA00022603"/>
    </source>
</evidence>
<protein>
    <submittedName>
        <fullName evidence="4">16S rRNA (Guanine(966)-N(2))-methyltransferase RsmD</fullName>
        <ecNumber evidence="4">2.1.1.171</ecNumber>
    </submittedName>
</protein>
<evidence type="ECO:0000256" key="2">
    <source>
        <dbReference type="ARBA" id="ARBA00022679"/>
    </source>
</evidence>
<feature type="region of interest" description="Disordered" evidence="3">
    <location>
        <begin position="1"/>
        <end position="24"/>
    </location>
</feature>
<dbReference type="InterPro" id="IPR004398">
    <property type="entry name" value="RNA_MeTrfase_RsmD"/>
</dbReference>
<dbReference type="RefSeq" id="WP_054327154.1">
    <property type="nucleotide sequence ID" value="NZ_JACOPL010000005.1"/>
</dbReference>
<proteinExistence type="predicted"/>
<keyword evidence="2 4" id="KW-0808">Transferase</keyword>
<organism evidence="4 5">
    <name type="scientific">Agathobaculum faecis</name>
    <dbReference type="NCBI Taxonomy" id="2763013"/>
    <lineage>
        <taxon>Bacteria</taxon>
        <taxon>Bacillati</taxon>
        <taxon>Bacillota</taxon>
        <taxon>Clostridia</taxon>
        <taxon>Eubacteriales</taxon>
        <taxon>Butyricicoccaceae</taxon>
        <taxon>Agathobaculum</taxon>
    </lineage>
</organism>
<reference evidence="4" key="1">
    <citation type="submission" date="2020-08" db="EMBL/GenBank/DDBJ databases">
        <title>Genome public.</title>
        <authorList>
            <person name="Liu C."/>
            <person name="Sun Q."/>
        </authorList>
    </citation>
    <scope>NUCLEOTIDE SEQUENCE</scope>
    <source>
        <strain evidence="4">NSJ-28</strain>
    </source>
</reference>
<comment type="caution">
    <text evidence="4">The sequence shown here is derived from an EMBL/GenBank/DDBJ whole genome shotgun (WGS) entry which is preliminary data.</text>
</comment>
<evidence type="ECO:0000256" key="3">
    <source>
        <dbReference type="SAM" id="MobiDB-lite"/>
    </source>
</evidence>
<evidence type="ECO:0000313" key="4">
    <source>
        <dbReference type="EMBL" id="MBC5725160.1"/>
    </source>
</evidence>
<gene>
    <name evidence="4" type="primary">rsmD</name>
    <name evidence="4" type="ORF">H8S45_06770</name>
</gene>
<dbReference type="SUPFAM" id="SSF53335">
    <property type="entry name" value="S-adenosyl-L-methionine-dependent methyltransferases"/>
    <property type="match status" value="1"/>
</dbReference>
<dbReference type="CDD" id="cd02440">
    <property type="entry name" value="AdoMet_MTases"/>
    <property type="match status" value="1"/>
</dbReference>
<dbReference type="PROSITE" id="PS00092">
    <property type="entry name" value="N6_MTASE"/>
    <property type="match status" value="1"/>
</dbReference>
<keyword evidence="1 4" id="KW-0489">Methyltransferase</keyword>
<dbReference type="Proteomes" id="UP000606499">
    <property type="component" value="Unassembled WGS sequence"/>
</dbReference>
<dbReference type="NCBIfam" id="TIGR00095">
    <property type="entry name" value="16S rRNA (guanine(966)-N(2))-methyltransferase RsmD"/>
    <property type="match status" value="1"/>
</dbReference>
<dbReference type="GO" id="GO:0052913">
    <property type="term" value="F:16S rRNA (guanine(966)-N(2))-methyltransferase activity"/>
    <property type="evidence" value="ECO:0007669"/>
    <property type="project" value="UniProtKB-EC"/>
</dbReference>
<dbReference type="EMBL" id="JACOPL010000005">
    <property type="protein sequence ID" value="MBC5725160.1"/>
    <property type="molecule type" value="Genomic_DNA"/>
</dbReference>
<dbReference type="InterPro" id="IPR002052">
    <property type="entry name" value="DNA_methylase_N6_adenine_CS"/>
</dbReference>
<dbReference type="PIRSF" id="PIRSF004553">
    <property type="entry name" value="CHP00095"/>
    <property type="match status" value="1"/>
</dbReference>
<dbReference type="Gene3D" id="3.40.50.150">
    <property type="entry name" value="Vaccinia Virus protein VP39"/>
    <property type="match status" value="1"/>
</dbReference>